<accession>A0A0A8Z2R6</accession>
<protein>
    <submittedName>
        <fullName evidence="2">Uncharacterized protein</fullName>
    </submittedName>
</protein>
<keyword evidence="1" id="KW-0472">Membrane</keyword>
<organism evidence="2">
    <name type="scientific">Arundo donax</name>
    <name type="common">Giant reed</name>
    <name type="synonym">Donax arundinaceus</name>
    <dbReference type="NCBI Taxonomy" id="35708"/>
    <lineage>
        <taxon>Eukaryota</taxon>
        <taxon>Viridiplantae</taxon>
        <taxon>Streptophyta</taxon>
        <taxon>Embryophyta</taxon>
        <taxon>Tracheophyta</taxon>
        <taxon>Spermatophyta</taxon>
        <taxon>Magnoliopsida</taxon>
        <taxon>Liliopsida</taxon>
        <taxon>Poales</taxon>
        <taxon>Poaceae</taxon>
        <taxon>PACMAD clade</taxon>
        <taxon>Arundinoideae</taxon>
        <taxon>Arundineae</taxon>
        <taxon>Arundo</taxon>
    </lineage>
</organism>
<dbReference type="AlphaFoldDB" id="A0A0A8Z2R6"/>
<evidence type="ECO:0000313" key="2">
    <source>
        <dbReference type="EMBL" id="JAD29097.1"/>
    </source>
</evidence>
<feature type="transmembrane region" description="Helical" evidence="1">
    <location>
        <begin position="12"/>
        <end position="34"/>
    </location>
</feature>
<evidence type="ECO:0000256" key="1">
    <source>
        <dbReference type="SAM" id="Phobius"/>
    </source>
</evidence>
<reference evidence="2" key="1">
    <citation type="submission" date="2014-09" db="EMBL/GenBank/DDBJ databases">
        <authorList>
            <person name="Magalhaes I.L.F."/>
            <person name="Oliveira U."/>
            <person name="Santos F.R."/>
            <person name="Vidigal T.H.D.A."/>
            <person name="Brescovit A.D."/>
            <person name="Santos A.J."/>
        </authorList>
    </citation>
    <scope>NUCLEOTIDE SEQUENCE</scope>
    <source>
        <tissue evidence="2">Shoot tissue taken approximately 20 cm above the soil surface</tissue>
    </source>
</reference>
<reference evidence="2" key="2">
    <citation type="journal article" date="2015" name="Data Brief">
        <title>Shoot transcriptome of the giant reed, Arundo donax.</title>
        <authorList>
            <person name="Barrero R.A."/>
            <person name="Guerrero F.D."/>
            <person name="Moolhuijzen P."/>
            <person name="Goolsby J.A."/>
            <person name="Tidwell J."/>
            <person name="Bellgard S.E."/>
            <person name="Bellgard M.I."/>
        </authorList>
    </citation>
    <scope>NUCLEOTIDE SEQUENCE</scope>
    <source>
        <tissue evidence="2">Shoot tissue taken approximately 20 cm above the soil surface</tissue>
    </source>
</reference>
<dbReference type="EMBL" id="GBRH01268798">
    <property type="protein sequence ID" value="JAD29097.1"/>
    <property type="molecule type" value="Transcribed_RNA"/>
</dbReference>
<keyword evidence="1" id="KW-0812">Transmembrane</keyword>
<keyword evidence="1" id="KW-1133">Transmembrane helix</keyword>
<proteinExistence type="predicted"/>
<name>A0A0A8Z2R6_ARUDO</name>
<sequence length="35" mass="4311">MLCYEYYCTSTKLFFFSCLMFFMTAQFILHAPLIW</sequence>